<gene>
    <name evidence="2" type="ORF">Tci_916233</name>
</gene>
<feature type="compositionally biased region" description="Low complexity" evidence="1">
    <location>
        <begin position="27"/>
        <end position="36"/>
    </location>
</feature>
<dbReference type="AlphaFoldDB" id="A0A699WIQ3"/>
<evidence type="ECO:0000256" key="1">
    <source>
        <dbReference type="SAM" id="MobiDB-lite"/>
    </source>
</evidence>
<proteinExistence type="predicted"/>
<name>A0A699WIQ3_TANCI</name>
<comment type="caution">
    <text evidence="2">The sequence shown here is derived from an EMBL/GenBank/DDBJ whole genome shotgun (WGS) entry which is preliminary data.</text>
</comment>
<organism evidence="2">
    <name type="scientific">Tanacetum cinerariifolium</name>
    <name type="common">Dalmatian daisy</name>
    <name type="synonym">Chrysanthemum cinerariifolium</name>
    <dbReference type="NCBI Taxonomy" id="118510"/>
    <lineage>
        <taxon>Eukaryota</taxon>
        <taxon>Viridiplantae</taxon>
        <taxon>Streptophyta</taxon>
        <taxon>Embryophyta</taxon>
        <taxon>Tracheophyta</taxon>
        <taxon>Spermatophyta</taxon>
        <taxon>Magnoliopsida</taxon>
        <taxon>eudicotyledons</taxon>
        <taxon>Gunneridae</taxon>
        <taxon>Pentapetalae</taxon>
        <taxon>asterids</taxon>
        <taxon>campanulids</taxon>
        <taxon>Asterales</taxon>
        <taxon>Asteraceae</taxon>
        <taxon>Asteroideae</taxon>
        <taxon>Anthemideae</taxon>
        <taxon>Anthemidinae</taxon>
        <taxon>Tanacetum</taxon>
    </lineage>
</organism>
<sequence>QGQARSPVQVGPEMQLQHMHMDPLALPGGPSSPGDTSPDRTT</sequence>
<reference evidence="2" key="1">
    <citation type="journal article" date="2019" name="Sci. Rep.">
        <title>Draft genome of Tanacetum cinerariifolium, the natural source of mosquito coil.</title>
        <authorList>
            <person name="Yamashiro T."/>
            <person name="Shiraishi A."/>
            <person name="Satake H."/>
            <person name="Nakayama K."/>
        </authorList>
    </citation>
    <scope>NUCLEOTIDE SEQUENCE</scope>
</reference>
<dbReference type="EMBL" id="BKCJ011617832">
    <property type="protein sequence ID" value="GFD44264.1"/>
    <property type="molecule type" value="Genomic_DNA"/>
</dbReference>
<protein>
    <submittedName>
        <fullName evidence="2">Uncharacterized protein</fullName>
    </submittedName>
</protein>
<accession>A0A699WIQ3</accession>
<evidence type="ECO:0000313" key="2">
    <source>
        <dbReference type="EMBL" id="GFD44264.1"/>
    </source>
</evidence>
<feature type="region of interest" description="Disordered" evidence="1">
    <location>
        <begin position="1"/>
        <end position="42"/>
    </location>
</feature>
<feature type="non-terminal residue" evidence="2">
    <location>
        <position position="1"/>
    </location>
</feature>